<dbReference type="Proteomes" id="UP001314635">
    <property type="component" value="Unassembled WGS sequence"/>
</dbReference>
<comment type="caution">
    <text evidence="2">The sequence shown here is derived from an EMBL/GenBank/DDBJ whole genome shotgun (WGS) entry which is preliminary data.</text>
</comment>
<accession>A0ABS5G5P5</accession>
<evidence type="ECO:0008006" key="4">
    <source>
        <dbReference type="Google" id="ProtNLM"/>
    </source>
</evidence>
<evidence type="ECO:0000313" key="3">
    <source>
        <dbReference type="Proteomes" id="UP001314635"/>
    </source>
</evidence>
<organism evidence="2 3">
    <name type="scientific">Bradyrhizobium denitrificans</name>
    <dbReference type="NCBI Taxonomy" id="2734912"/>
    <lineage>
        <taxon>Bacteria</taxon>
        <taxon>Pseudomonadati</taxon>
        <taxon>Pseudomonadota</taxon>
        <taxon>Alphaproteobacteria</taxon>
        <taxon>Hyphomicrobiales</taxon>
        <taxon>Nitrobacteraceae</taxon>
        <taxon>Bradyrhizobium</taxon>
    </lineage>
</organism>
<keyword evidence="3" id="KW-1185">Reference proteome</keyword>
<evidence type="ECO:0000313" key="2">
    <source>
        <dbReference type="EMBL" id="MBR1136650.1"/>
    </source>
</evidence>
<proteinExistence type="predicted"/>
<name>A0ABS5G5P5_9BRAD</name>
<feature type="transmembrane region" description="Helical" evidence="1">
    <location>
        <begin position="32"/>
        <end position="50"/>
    </location>
</feature>
<sequence length="108" mass="11508">MALTALLQAIPTYAGAALILKVAHSSALRPGIIGFVTIATVIHVLLTALLGPRHPRLFKQAYAAEFFDASLGLADKVLRWRTQPKVSLQLLTSTVMLSLLSIAALTMG</sequence>
<dbReference type="EMBL" id="JAFCLK010000010">
    <property type="protein sequence ID" value="MBR1136650.1"/>
    <property type="molecule type" value="Genomic_DNA"/>
</dbReference>
<protein>
    <recommendedName>
        <fullName evidence="4">DUF1772 domain-containing protein</fullName>
    </recommendedName>
</protein>
<reference evidence="3" key="1">
    <citation type="journal article" date="2021" name="ISME J.">
        <title>Evolutionary origin and ecological implication of a unique nif island in free-living Bradyrhizobium lineages.</title>
        <authorList>
            <person name="Tao J."/>
        </authorList>
    </citation>
    <scope>NUCLEOTIDE SEQUENCE [LARGE SCALE GENOMIC DNA]</scope>
    <source>
        <strain evidence="3">SZCCT0094</strain>
    </source>
</reference>
<dbReference type="RefSeq" id="WP_012042017.1">
    <property type="nucleotide sequence ID" value="NZ_JABFDP010000022.1"/>
</dbReference>
<keyword evidence="1" id="KW-0472">Membrane</keyword>
<keyword evidence="1" id="KW-1133">Transmembrane helix</keyword>
<gene>
    <name evidence="2" type="ORF">JQ619_12805</name>
</gene>
<evidence type="ECO:0000256" key="1">
    <source>
        <dbReference type="SAM" id="Phobius"/>
    </source>
</evidence>
<keyword evidence="1" id="KW-0812">Transmembrane</keyword>
<feature type="transmembrane region" description="Helical" evidence="1">
    <location>
        <begin position="86"/>
        <end position="107"/>
    </location>
</feature>